<keyword evidence="3" id="KW-1185">Reference proteome</keyword>
<name>A0A5N5WX03_9EURO</name>
<feature type="compositionally biased region" description="Basic residues" evidence="1">
    <location>
        <begin position="30"/>
        <end position="41"/>
    </location>
</feature>
<sequence length="264" mass="30155">MQQASVEVRLLDDWKGVTGPDKRRTIQNRLSKRAHRRRQRAIKAQSPQVSERQTEPESTTALAARPIDLTCLTGLRIMGPAANDTKHLLHGLTQLNILRALNANIDVLDYRAADMHDDAVSVFSTLGPLRAEHDDQVLPPALQPTIVQQTIPHHPWLDLIPIPKMRDNLIRAGESIDDVQLCYDLCGYRSSGTGDKRATTEKGETGVVVWKDPWDPCGWEVTESFLRRWGWIVRDCWELFVSTDMWRRKRGEKPLFCLPSEYCR</sequence>
<evidence type="ECO:0000313" key="2">
    <source>
        <dbReference type="EMBL" id="KAB8071690.1"/>
    </source>
</evidence>
<protein>
    <recommendedName>
        <fullName evidence="4">BZIP domain-containing protein</fullName>
    </recommendedName>
</protein>
<dbReference type="PANTHER" id="PTHR38116">
    <property type="entry name" value="CHROMOSOME 7, WHOLE GENOME SHOTGUN SEQUENCE"/>
    <property type="match status" value="1"/>
</dbReference>
<accession>A0A5N5WX03</accession>
<dbReference type="OrthoDB" id="2245989at2759"/>
<dbReference type="Proteomes" id="UP000326565">
    <property type="component" value="Unassembled WGS sequence"/>
</dbReference>
<evidence type="ECO:0000313" key="3">
    <source>
        <dbReference type="Proteomes" id="UP000326565"/>
    </source>
</evidence>
<feature type="compositionally biased region" description="Polar residues" evidence="1">
    <location>
        <begin position="45"/>
        <end position="60"/>
    </location>
</feature>
<reference evidence="2 3" key="1">
    <citation type="submission" date="2019-04" db="EMBL/GenBank/DDBJ databases">
        <title>Friends and foes A comparative genomics study of 23 Aspergillus species from section Flavi.</title>
        <authorList>
            <consortium name="DOE Joint Genome Institute"/>
            <person name="Kjaerbolling I."/>
            <person name="Vesth T."/>
            <person name="Frisvad J.C."/>
            <person name="Nybo J.L."/>
            <person name="Theobald S."/>
            <person name="Kildgaard S."/>
            <person name="Isbrandt T."/>
            <person name="Kuo A."/>
            <person name="Sato A."/>
            <person name="Lyhne E.K."/>
            <person name="Kogle M.E."/>
            <person name="Wiebenga A."/>
            <person name="Kun R.S."/>
            <person name="Lubbers R.J."/>
            <person name="Makela M.R."/>
            <person name="Barry K."/>
            <person name="Chovatia M."/>
            <person name="Clum A."/>
            <person name="Daum C."/>
            <person name="Haridas S."/>
            <person name="He G."/>
            <person name="LaButti K."/>
            <person name="Lipzen A."/>
            <person name="Mondo S."/>
            <person name="Riley R."/>
            <person name="Salamov A."/>
            <person name="Simmons B.A."/>
            <person name="Magnuson J.K."/>
            <person name="Henrissat B."/>
            <person name="Mortensen U.H."/>
            <person name="Larsen T.O."/>
            <person name="Devries R.P."/>
            <person name="Grigoriev I.V."/>
            <person name="Machida M."/>
            <person name="Baker S.E."/>
            <person name="Andersen M.R."/>
        </authorList>
    </citation>
    <scope>NUCLEOTIDE SEQUENCE [LARGE SCALE GENOMIC DNA]</scope>
    <source>
        <strain evidence="2 3">CBS 151.66</strain>
    </source>
</reference>
<dbReference type="Pfam" id="PF11905">
    <property type="entry name" value="DUF3425"/>
    <property type="match status" value="1"/>
</dbReference>
<dbReference type="AlphaFoldDB" id="A0A5N5WX03"/>
<feature type="region of interest" description="Disordered" evidence="1">
    <location>
        <begin position="25"/>
        <end position="60"/>
    </location>
</feature>
<evidence type="ECO:0008006" key="4">
    <source>
        <dbReference type="Google" id="ProtNLM"/>
    </source>
</evidence>
<proteinExistence type="predicted"/>
<dbReference type="EMBL" id="ML732266">
    <property type="protein sequence ID" value="KAB8071690.1"/>
    <property type="molecule type" value="Genomic_DNA"/>
</dbReference>
<evidence type="ECO:0000256" key="1">
    <source>
        <dbReference type="SAM" id="MobiDB-lite"/>
    </source>
</evidence>
<gene>
    <name evidence="2" type="ORF">BDV29DRAFT_197225</name>
</gene>
<dbReference type="PANTHER" id="PTHR38116:SF1">
    <property type="entry name" value="BZIP DOMAIN-CONTAINING PROTEIN"/>
    <property type="match status" value="1"/>
</dbReference>
<dbReference type="InterPro" id="IPR021833">
    <property type="entry name" value="DUF3425"/>
</dbReference>
<organism evidence="2 3">
    <name type="scientific">Aspergillus leporis</name>
    <dbReference type="NCBI Taxonomy" id="41062"/>
    <lineage>
        <taxon>Eukaryota</taxon>
        <taxon>Fungi</taxon>
        <taxon>Dikarya</taxon>
        <taxon>Ascomycota</taxon>
        <taxon>Pezizomycotina</taxon>
        <taxon>Eurotiomycetes</taxon>
        <taxon>Eurotiomycetidae</taxon>
        <taxon>Eurotiales</taxon>
        <taxon>Aspergillaceae</taxon>
        <taxon>Aspergillus</taxon>
        <taxon>Aspergillus subgen. Circumdati</taxon>
    </lineage>
</organism>